<dbReference type="InterPro" id="IPR016156">
    <property type="entry name" value="FAD/NAD-linked_Rdtase_dimer_sf"/>
</dbReference>
<dbReference type="Pfam" id="PF07992">
    <property type="entry name" value="Pyr_redox_2"/>
    <property type="match status" value="1"/>
</dbReference>
<keyword evidence="7 14" id="KW-0274">FAD</keyword>
<evidence type="ECO:0000256" key="4">
    <source>
        <dbReference type="ARBA" id="ARBA00016961"/>
    </source>
</evidence>
<comment type="cofactor">
    <cofactor evidence="14 16">
        <name>FAD</name>
        <dbReference type="ChEBI" id="CHEBI:57692"/>
    </cofactor>
    <text evidence="14 16">Binds 1 FAD per subunit.</text>
</comment>
<dbReference type="FunFam" id="3.30.390.30:FF:000001">
    <property type="entry name" value="Dihydrolipoyl dehydrogenase"/>
    <property type="match status" value="1"/>
</dbReference>
<dbReference type="NCBIfam" id="TIGR01350">
    <property type="entry name" value="lipoamide_DH"/>
    <property type="match status" value="1"/>
</dbReference>
<feature type="binding site" evidence="14">
    <location>
        <begin position="183"/>
        <end position="190"/>
    </location>
    <ligand>
        <name>NAD(+)</name>
        <dbReference type="ChEBI" id="CHEBI:57540"/>
    </ligand>
</feature>
<evidence type="ECO:0000256" key="2">
    <source>
        <dbReference type="ARBA" id="ARBA00007532"/>
    </source>
</evidence>
<keyword evidence="14" id="KW-0547">Nucleotide-binding</keyword>
<sequence>MMEKFDVIVIGAGPGGYVAAIRAAQLGMKCAVVERESLGGICLNWGCIPTKALLKSSESYLTAAHGSEYGFTAENVRPDISAIVSRSRGVASTMSKGIEYLFKKNGVSVIKGEARLRAEDGRAVVDVVREDGETAVYCADHTIIATGARAASLPFAPIDGKKILGYRNALVPESLPSTMAVIGSGAIGSELAFFYSSLGVDVTIIEFMDRILPLEDDEASAQLSRSFRKRGIKVMVSSAVKSIDVSGEGALLKIDTKKGEVELKADVVLSAVGVVPNTDNIGLENLGIECVKRRIPVNARYETSFKGVYAIGDVIATPALAHVASAEAINCVENIAGLNPSPVDYGIVPSCTYTSPQVASVGLNERTAKEKGVEYKTGKFPFTASGKATAAGEREGFVKILADPDTDKVLGASMVGENVTEMLSVISLAMKMGATCKDIMSVIFPHPTMSEAIMEAAAALHGEAVHI</sequence>
<reference evidence="19" key="1">
    <citation type="submission" date="2020-10" db="EMBL/GenBank/DDBJ databases">
        <authorList>
            <person name="Gilroy R."/>
        </authorList>
    </citation>
    <scope>NUCLEOTIDE SEQUENCE</scope>
    <source>
        <strain evidence="19">B1-8020</strain>
    </source>
</reference>
<keyword evidence="5" id="KW-0963">Cytoplasm</keyword>
<evidence type="ECO:0000256" key="3">
    <source>
        <dbReference type="ARBA" id="ARBA00012608"/>
    </source>
</evidence>
<evidence type="ECO:0000256" key="10">
    <source>
        <dbReference type="ARBA" id="ARBA00023157"/>
    </source>
</evidence>
<dbReference type="PRINTS" id="PR00411">
    <property type="entry name" value="PNDRDTASEI"/>
</dbReference>
<evidence type="ECO:0000259" key="17">
    <source>
        <dbReference type="Pfam" id="PF02852"/>
    </source>
</evidence>
<accession>A0A9D9NGS5</accession>
<comment type="caution">
    <text evidence="19">The sequence shown here is derived from an EMBL/GenBank/DDBJ whole genome shotgun (WGS) entry which is preliminary data.</text>
</comment>
<dbReference type="GO" id="GO:0004148">
    <property type="term" value="F:dihydrolipoyl dehydrogenase (NADH) activity"/>
    <property type="evidence" value="ECO:0007669"/>
    <property type="project" value="UniProtKB-EC"/>
</dbReference>
<dbReference type="GO" id="GO:0005737">
    <property type="term" value="C:cytoplasm"/>
    <property type="evidence" value="ECO:0007669"/>
    <property type="project" value="UniProtKB-SubCell"/>
</dbReference>
<comment type="miscellaneous">
    <text evidence="16">The active site is a redox-active disulfide bond.</text>
</comment>
<dbReference type="InterPro" id="IPR012999">
    <property type="entry name" value="Pyr_OxRdtase_I_AS"/>
</dbReference>
<dbReference type="AlphaFoldDB" id="A0A9D9NGS5"/>
<dbReference type="InterPro" id="IPR004099">
    <property type="entry name" value="Pyr_nucl-diS_OxRdtase_dimer"/>
</dbReference>
<keyword evidence="10" id="KW-1015">Disulfide bond</keyword>
<gene>
    <name evidence="19" type="primary">lpdA</name>
    <name evidence="19" type="ORF">IAB81_05835</name>
</gene>
<evidence type="ECO:0000256" key="9">
    <source>
        <dbReference type="ARBA" id="ARBA00023027"/>
    </source>
</evidence>
<dbReference type="InterPro" id="IPR050151">
    <property type="entry name" value="Class-I_Pyr_Nuc-Dis_Oxidored"/>
</dbReference>
<dbReference type="InterPro" id="IPR001100">
    <property type="entry name" value="Pyr_nuc-diS_OxRdtase"/>
</dbReference>
<evidence type="ECO:0000256" key="12">
    <source>
        <dbReference type="ARBA" id="ARBA00049187"/>
    </source>
</evidence>
<evidence type="ECO:0000256" key="1">
    <source>
        <dbReference type="ARBA" id="ARBA00004496"/>
    </source>
</evidence>
<evidence type="ECO:0000256" key="13">
    <source>
        <dbReference type="PIRSR" id="PIRSR000350-2"/>
    </source>
</evidence>
<dbReference type="EC" id="1.8.1.4" evidence="3 16"/>
<dbReference type="GO" id="GO:0050660">
    <property type="term" value="F:flavin adenine dinucleotide binding"/>
    <property type="evidence" value="ECO:0007669"/>
    <property type="project" value="InterPro"/>
</dbReference>
<evidence type="ECO:0000313" key="20">
    <source>
        <dbReference type="Proteomes" id="UP000823604"/>
    </source>
</evidence>
<dbReference type="PANTHER" id="PTHR22912">
    <property type="entry name" value="DISULFIDE OXIDOREDUCTASE"/>
    <property type="match status" value="1"/>
</dbReference>
<evidence type="ECO:0000256" key="15">
    <source>
        <dbReference type="PIRSR" id="PIRSR000350-4"/>
    </source>
</evidence>
<keyword evidence="8 16" id="KW-0560">Oxidoreductase</keyword>
<evidence type="ECO:0000256" key="11">
    <source>
        <dbReference type="ARBA" id="ARBA00023284"/>
    </source>
</evidence>
<evidence type="ECO:0000313" key="19">
    <source>
        <dbReference type="EMBL" id="MBO8473134.1"/>
    </source>
</evidence>
<feature type="binding site" evidence="14">
    <location>
        <position position="273"/>
    </location>
    <ligand>
        <name>NAD(+)</name>
        <dbReference type="ChEBI" id="CHEBI:57540"/>
    </ligand>
</feature>
<comment type="similarity">
    <text evidence="2 16">Belongs to the class-I pyridine nucleotide-disulfide oxidoreductase family.</text>
</comment>
<feature type="binding site" evidence="14">
    <location>
        <position position="51"/>
    </location>
    <ligand>
        <name>FAD</name>
        <dbReference type="ChEBI" id="CHEBI:57692"/>
    </ligand>
</feature>
<dbReference type="SUPFAM" id="SSF51905">
    <property type="entry name" value="FAD/NAD(P)-binding domain"/>
    <property type="match status" value="1"/>
</dbReference>
<feature type="binding site" evidence="14">
    <location>
        <position position="206"/>
    </location>
    <ligand>
        <name>NAD(+)</name>
        <dbReference type="ChEBI" id="CHEBI:57540"/>
    </ligand>
</feature>
<feature type="active site" description="Proton acceptor" evidence="13">
    <location>
        <position position="446"/>
    </location>
</feature>
<keyword evidence="9 14" id="KW-0520">NAD</keyword>
<feature type="domain" description="Pyridine nucleotide-disulphide oxidoreductase dimerisation" evidence="17">
    <location>
        <begin position="348"/>
        <end position="457"/>
    </location>
</feature>
<evidence type="ECO:0000256" key="14">
    <source>
        <dbReference type="PIRSR" id="PIRSR000350-3"/>
    </source>
</evidence>
<dbReference type="PIRSF" id="PIRSF000350">
    <property type="entry name" value="Mercury_reductase_MerA"/>
    <property type="match status" value="1"/>
</dbReference>
<feature type="domain" description="FAD/NAD(P)-binding" evidence="18">
    <location>
        <begin position="5"/>
        <end position="328"/>
    </location>
</feature>
<feature type="disulfide bond" description="Redox-active" evidence="15">
    <location>
        <begin position="42"/>
        <end position="47"/>
    </location>
</feature>
<name>A0A9D9NGS5_9BACT</name>
<evidence type="ECO:0000256" key="5">
    <source>
        <dbReference type="ARBA" id="ARBA00022490"/>
    </source>
</evidence>
<evidence type="ECO:0000256" key="7">
    <source>
        <dbReference type="ARBA" id="ARBA00022827"/>
    </source>
</evidence>
<evidence type="ECO:0000259" key="18">
    <source>
        <dbReference type="Pfam" id="PF07992"/>
    </source>
</evidence>
<evidence type="ECO:0000256" key="6">
    <source>
        <dbReference type="ARBA" id="ARBA00022630"/>
    </source>
</evidence>
<reference evidence="19" key="2">
    <citation type="journal article" date="2021" name="PeerJ">
        <title>Extensive microbial diversity within the chicken gut microbiome revealed by metagenomics and culture.</title>
        <authorList>
            <person name="Gilroy R."/>
            <person name="Ravi A."/>
            <person name="Getino M."/>
            <person name="Pursley I."/>
            <person name="Horton D.L."/>
            <person name="Alikhan N.F."/>
            <person name="Baker D."/>
            <person name="Gharbi K."/>
            <person name="Hall N."/>
            <person name="Watson M."/>
            <person name="Adriaenssens E.M."/>
            <person name="Foster-Nyarko E."/>
            <person name="Jarju S."/>
            <person name="Secka A."/>
            <person name="Antonio M."/>
            <person name="Oren A."/>
            <person name="Chaudhuri R.R."/>
            <person name="La Ragione R."/>
            <person name="Hildebrand F."/>
            <person name="Pallen M.J."/>
        </authorList>
    </citation>
    <scope>NUCLEOTIDE SEQUENCE</scope>
    <source>
        <strain evidence="19">B1-8020</strain>
    </source>
</reference>
<proteinExistence type="inferred from homology"/>
<dbReference type="GO" id="GO:0006103">
    <property type="term" value="P:2-oxoglutarate metabolic process"/>
    <property type="evidence" value="ECO:0007669"/>
    <property type="project" value="TreeGrafter"/>
</dbReference>
<protein>
    <recommendedName>
        <fullName evidence="4 16">Dihydrolipoyl dehydrogenase</fullName>
        <ecNumber evidence="3 16">1.8.1.4</ecNumber>
    </recommendedName>
</protein>
<dbReference type="PANTHER" id="PTHR22912:SF217">
    <property type="entry name" value="DIHYDROLIPOYL DEHYDROGENASE"/>
    <property type="match status" value="1"/>
</dbReference>
<evidence type="ECO:0000256" key="16">
    <source>
        <dbReference type="RuleBase" id="RU003692"/>
    </source>
</evidence>
<dbReference type="PRINTS" id="PR00368">
    <property type="entry name" value="FADPNR"/>
</dbReference>
<dbReference type="EMBL" id="JADIMA010000057">
    <property type="protein sequence ID" value="MBO8473134.1"/>
    <property type="molecule type" value="Genomic_DNA"/>
</dbReference>
<evidence type="ECO:0000256" key="8">
    <source>
        <dbReference type="ARBA" id="ARBA00023002"/>
    </source>
</evidence>
<dbReference type="SUPFAM" id="SSF55424">
    <property type="entry name" value="FAD/NAD-linked reductases, dimerisation (C-terminal) domain"/>
    <property type="match status" value="1"/>
</dbReference>
<dbReference type="InterPro" id="IPR023753">
    <property type="entry name" value="FAD/NAD-binding_dom"/>
</dbReference>
<dbReference type="PROSITE" id="PS00076">
    <property type="entry name" value="PYRIDINE_REDOX_1"/>
    <property type="match status" value="1"/>
</dbReference>
<dbReference type="Pfam" id="PF02852">
    <property type="entry name" value="Pyr_redox_dim"/>
    <property type="match status" value="1"/>
</dbReference>
<organism evidence="19 20">
    <name type="scientific">Candidatus Merdivivens pullicola</name>
    <dbReference type="NCBI Taxonomy" id="2840872"/>
    <lineage>
        <taxon>Bacteria</taxon>
        <taxon>Pseudomonadati</taxon>
        <taxon>Bacteroidota</taxon>
        <taxon>Bacteroidia</taxon>
        <taxon>Bacteroidales</taxon>
        <taxon>Muribaculaceae</taxon>
        <taxon>Muribaculaceae incertae sedis</taxon>
        <taxon>Candidatus Merdivivens</taxon>
    </lineage>
</organism>
<dbReference type="InterPro" id="IPR036188">
    <property type="entry name" value="FAD/NAD-bd_sf"/>
</dbReference>
<comment type="subcellular location">
    <subcellularLocation>
        <location evidence="1">Cytoplasm</location>
    </subcellularLocation>
</comment>
<feature type="binding site" evidence="14">
    <location>
        <position position="313"/>
    </location>
    <ligand>
        <name>FAD</name>
        <dbReference type="ChEBI" id="CHEBI:57692"/>
    </ligand>
</feature>
<dbReference type="Gene3D" id="3.30.390.30">
    <property type="match status" value="1"/>
</dbReference>
<dbReference type="Gene3D" id="3.50.50.60">
    <property type="entry name" value="FAD/NAD(P)-binding domain"/>
    <property type="match status" value="2"/>
</dbReference>
<dbReference type="Proteomes" id="UP000823604">
    <property type="component" value="Unassembled WGS sequence"/>
</dbReference>
<keyword evidence="11 16" id="KW-0676">Redox-active center</keyword>
<keyword evidence="6 16" id="KW-0285">Flavoprotein</keyword>
<dbReference type="InterPro" id="IPR006258">
    <property type="entry name" value="Lipoamide_DH"/>
</dbReference>
<comment type="catalytic activity">
    <reaction evidence="12 16">
        <text>N(6)-[(R)-dihydrolipoyl]-L-lysyl-[protein] + NAD(+) = N(6)-[(R)-lipoyl]-L-lysyl-[protein] + NADH + H(+)</text>
        <dbReference type="Rhea" id="RHEA:15045"/>
        <dbReference type="Rhea" id="RHEA-COMP:10474"/>
        <dbReference type="Rhea" id="RHEA-COMP:10475"/>
        <dbReference type="ChEBI" id="CHEBI:15378"/>
        <dbReference type="ChEBI" id="CHEBI:57540"/>
        <dbReference type="ChEBI" id="CHEBI:57945"/>
        <dbReference type="ChEBI" id="CHEBI:83099"/>
        <dbReference type="ChEBI" id="CHEBI:83100"/>
        <dbReference type="EC" id="1.8.1.4"/>
    </reaction>
</comment>